<dbReference type="AlphaFoldDB" id="A0A8T1S2Q2"/>
<sequence>MRASMGLFGHLSKFVSKKSSLFGAEVEKSMETLLIHLQDEDPLVAQVSTAEDSWVTTCKGGANSPPPPIPRSPSQCRPVTSRTGTPH</sequence>
<proteinExistence type="predicted"/>
<dbReference type="InterPro" id="IPR055406">
    <property type="entry name" value="HEAT_Maestro"/>
</dbReference>
<organism evidence="3 4">
    <name type="scientific">Chelydra serpentina</name>
    <name type="common">Snapping turtle</name>
    <name type="synonym">Testudo serpentina</name>
    <dbReference type="NCBI Taxonomy" id="8475"/>
    <lineage>
        <taxon>Eukaryota</taxon>
        <taxon>Metazoa</taxon>
        <taxon>Chordata</taxon>
        <taxon>Craniata</taxon>
        <taxon>Vertebrata</taxon>
        <taxon>Euteleostomi</taxon>
        <taxon>Archelosauria</taxon>
        <taxon>Testudinata</taxon>
        <taxon>Testudines</taxon>
        <taxon>Cryptodira</taxon>
        <taxon>Durocryptodira</taxon>
        <taxon>Americhelydia</taxon>
        <taxon>Chelydroidea</taxon>
        <taxon>Chelydridae</taxon>
        <taxon>Chelydra</taxon>
    </lineage>
</organism>
<reference evidence="3 4" key="1">
    <citation type="journal article" date="2020" name="G3 (Bethesda)">
        <title>Draft Genome of the Common Snapping Turtle, Chelydra serpentina, a Model for Phenotypic Plasticity in Reptiles.</title>
        <authorList>
            <person name="Das D."/>
            <person name="Singh S.K."/>
            <person name="Bierstedt J."/>
            <person name="Erickson A."/>
            <person name="Galli G.L.J."/>
            <person name="Crossley D.A. 2nd"/>
            <person name="Rhen T."/>
        </authorList>
    </citation>
    <scope>NUCLEOTIDE SEQUENCE [LARGE SCALE GENOMIC DNA]</scope>
    <source>
        <strain evidence="3">KW</strain>
    </source>
</reference>
<protein>
    <submittedName>
        <fullName evidence="3">Maestro heat-like repeat-containing protein family member 1</fullName>
    </submittedName>
</protein>
<feature type="region of interest" description="Disordered" evidence="1">
    <location>
        <begin position="56"/>
        <end position="87"/>
    </location>
</feature>
<feature type="domain" description="Maestro/Maestro-like HEAT-repeats" evidence="2">
    <location>
        <begin position="3"/>
        <end position="47"/>
    </location>
</feature>
<gene>
    <name evidence="3" type="ORF">G0U57_021094</name>
</gene>
<dbReference type="Proteomes" id="UP000765507">
    <property type="component" value="Unassembled WGS sequence"/>
</dbReference>
<evidence type="ECO:0000313" key="3">
    <source>
        <dbReference type="EMBL" id="KAG6923279.1"/>
    </source>
</evidence>
<evidence type="ECO:0000256" key="1">
    <source>
        <dbReference type="SAM" id="MobiDB-lite"/>
    </source>
</evidence>
<evidence type="ECO:0000259" key="2">
    <source>
        <dbReference type="Pfam" id="PF23227"/>
    </source>
</evidence>
<accession>A0A8T1S2Q2</accession>
<name>A0A8T1S2Q2_CHESE</name>
<feature type="compositionally biased region" description="Polar residues" evidence="1">
    <location>
        <begin position="75"/>
        <end position="87"/>
    </location>
</feature>
<evidence type="ECO:0000313" key="4">
    <source>
        <dbReference type="Proteomes" id="UP000765507"/>
    </source>
</evidence>
<comment type="caution">
    <text evidence="3">The sequence shown here is derived from an EMBL/GenBank/DDBJ whole genome shotgun (WGS) entry which is preliminary data.</text>
</comment>
<keyword evidence="4" id="KW-1185">Reference proteome</keyword>
<dbReference type="Pfam" id="PF23227">
    <property type="entry name" value="HEAT_MROH2B_C"/>
    <property type="match status" value="1"/>
</dbReference>
<dbReference type="EMBL" id="JAHGAV010000926">
    <property type="protein sequence ID" value="KAG6923279.1"/>
    <property type="molecule type" value="Genomic_DNA"/>
</dbReference>